<sequence>MKKDDLAAKLKEMYPEINEHKLDLDLEFKPENDYWVIKLSKGDHLMHTLLDQKDALACIEGTQCVYLGVQIGQFVKNFEYYA</sequence>
<dbReference type="KEGG" id="dmp:FAK_04320"/>
<evidence type="ECO:0000313" key="2">
    <source>
        <dbReference type="Proteomes" id="UP001366166"/>
    </source>
</evidence>
<proteinExistence type="predicted"/>
<dbReference type="EMBL" id="AP028679">
    <property type="protein sequence ID" value="BEQ13366.1"/>
    <property type="molecule type" value="Genomic_DNA"/>
</dbReference>
<organism evidence="1 2">
    <name type="scientific">Desulfoferula mesophila</name>
    <dbReference type="NCBI Taxonomy" id="3058419"/>
    <lineage>
        <taxon>Bacteria</taxon>
        <taxon>Pseudomonadati</taxon>
        <taxon>Thermodesulfobacteriota</taxon>
        <taxon>Desulfarculia</taxon>
        <taxon>Desulfarculales</taxon>
        <taxon>Desulfarculaceae</taxon>
        <taxon>Desulfoferula</taxon>
    </lineage>
</organism>
<accession>A0AAU9E8C6</accession>
<gene>
    <name evidence="1" type="ORF">FAK_04320</name>
</gene>
<protein>
    <submittedName>
        <fullName evidence="1">Uncharacterized protein</fullName>
    </submittedName>
</protein>
<name>A0AAU9E8C6_9BACT</name>
<evidence type="ECO:0000313" key="1">
    <source>
        <dbReference type="EMBL" id="BEQ13366.1"/>
    </source>
</evidence>
<reference evidence="2" key="1">
    <citation type="journal article" date="2023" name="Arch. Microbiol.">
        <title>Desulfoferula mesophilus gen. nov. sp. nov., a mesophilic sulfate-reducing bacterium isolated from a brackish lake sediment.</title>
        <authorList>
            <person name="Watanabe T."/>
            <person name="Yabe T."/>
            <person name="Tsuji J.M."/>
            <person name="Fukui M."/>
        </authorList>
    </citation>
    <scope>NUCLEOTIDE SEQUENCE [LARGE SCALE GENOMIC DNA]</scope>
    <source>
        <strain evidence="2">12FAK</strain>
    </source>
</reference>
<dbReference type="RefSeq" id="WP_338605007.1">
    <property type="nucleotide sequence ID" value="NZ_AP028679.1"/>
</dbReference>
<keyword evidence="2" id="KW-1185">Reference proteome</keyword>
<dbReference type="AlphaFoldDB" id="A0AAU9E8C6"/>
<dbReference type="Proteomes" id="UP001366166">
    <property type="component" value="Chromosome"/>
</dbReference>